<dbReference type="STRING" id="1122214.Mame_02300"/>
<dbReference type="AlphaFoldDB" id="A0A1U9Z1T2"/>
<evidence type="ECO:0000313" key="4">
    <source>
        <dbReference type="Proteomes" id="UP000191135"/>
    </source>
</evidence>
<dbReference type="RefSeq" id="WP_018063770.1">
    <property type="nucleotide sequence ID" value="NZ_AQWH01000004.1"/>
</dbReference>
<dbReference type="OrthoDB" id="5702018at2"/>
<accession>A0A1U9Z1T2</accession>
<dbReference type="eggNOG" id="ENOG502Z854">
    <property type="taxonomic scope" value="Bacteria"/>
</dbReference>
<feature type="transmembrane region" description="Helical" evidence="1">
    <location>
        <begin position="97"/>
        <end position="118"/>
    </location>
</feature>
<organism evidence="3 4">
    <name type="scientific">Martelella mediterranea DSM 17316</name>
    <dbReference type="NCBI Taxonomy" id="1122214"/>
    <lineage>
        <taxon>Bacteria</taxon>
        <taxon>Pseudomonadati</taxon>
        <taxon>Pseudomonadota</taxon>
        <taxon>Alphaproteobacteria</taxon>
        <taxon>Hyphomicrobiales</taxon>
        <taxon>Aurantimonadaceae</taxon>
        <taxon>Martelella</taxon>
    </lineage>
</organism>
<dbReference type="EMBL" id="CP020330">
    <property type="protein sequence ID" value="AQZ51634.1"/>
    <property type="molecule type" value="Genomic_DNA"/>
</dbReference>
<protein>
    <recommendedName>
        <fullName evidence="2">DUF1206 domain-containing protein</fullName>
    </recommendedName>
</protein>
<dbReference type="InterPro" id="IPR009597">
    <property type="entry name" value="DUF1206"/>
</dbReference>
<evidence type="ECO:0000313" key="3">
    <source>
        <dbReference type="EMBL" id="AQZ51634.1"/>
    </source>
</evidence>
<proteinExistence type="predicted"/>
<feature type="domain" description="DUF1206" evidence="2">
    <location>
        <begin position="15"/>
        <end position="80"/>
    </location>
</feature>
<feature type="transmembrane region" description="Helical" evidence="1">
    <location>
        <begin position="138"/>
        <end position="160"/>
    </location>
</feature>
<evidence type="ECO:0000256" key="1">
    <source>
        <dbReference type="SAM" id="Phobius"/>
    </source>
</evidence>
<keyword evidence="4" id="KW-1185">Reference proteome</keyword>
<dbReference type="Proteomes" id="UP000191135">
    <property type="component" value="Chromosome"/>
</dbReference>
<keyword evidence="1" id="KW-1133">Transmembrane helix</keyword>
<feature type="transmembrane region" description="Helical" evidence="1">
    <location>
        <begin position="225"/>
        <end position="249"/>
    </location>
</feature>
<sequence>MVKGARWLKPLARTGYFARGMVYTIIGLFALLAAIGSGENKDTKGALETLLGQPFGTVLIALLIIGLVSYAVWRLFQSVMDPDEHGTKPTGLAVRAGLLASAFTYTLLAFYALSLIAFSGSGGEGGGQSPAQYIAGFIGSRPVSLGLAAIFAGVAIAHWVKAVKRKYADHLRASEEVMAYVHPISIAGLTARGAVFAILSVMLVFRGLTADDASGTPGIKEAMEFIQGLPFGAILLAAMGAGVIMFAAYSFAEAIWREINIEDA</sequence>
<dbReference type="Pfam" id="PF06724">
    <property type="entry name" value="DUF1206"/>
    <property type="match status" value="2"/>
</dbReference>
<feature type="transmembrane region" description="Helical" evidence="1">
    <location>
        <begin position="16"/>
        <end position="35"/>
    </location>
</feature>
<dbReference type="KEGG" id="mmed:Mame_02300"/>
<reference evidence="3 4" key="1">
    <citation type="submission" date="2017-03" db="EMBL/GenBank/DDBJ databases">
        <title>Foreign affairs: Plasmid Transfer between Roseobacters and Rhizobia.</title>
        <authorList>
            <person name="Bartling P."/>
            <person name="Bunk B."/>
            <person name="Overmann J."/>
            <person name="Brinkmann H."/>
            <person name="Petersen J."/>
        </authorList>
    </citation>
    <scope>NUCLEOTIDE SEQUENCE [LARGE SCALE GENOMIC DNA]</scope>
    <source>
        <strain evidence="3 4">MACL11</strain>
    </source>
</reference>
<keyword evidence="1" id="KW-0472">Membrane</keyword>
<evidence type="ECO:0000259" key="2">
    <source>
        <dbReference type="Pfam" id="PF06724"/>
    </source>
</evidence>
<keyword evidence="1" id="KW-0812">Transmembrane</keyword>
<feature type="transmembrane region" description="Helical" evidence="1">
    <location>
        <begin position="180"/>
        <end position="205"/>
    </location>
</feature>
<feature type="transmembrane region" description="Helical" evidence="1">
    <location>
        <begin position="55"/>
        <end position="76"/>
    </location>
</feature>
<feature type="domain" description="DUF1206" evidence="2">
    <location>
        <begin position="187"/>
        <end position="257"/>
    </location>
</feature>
<name>A0A1U9Z1T2_9HYPH</name>
<gene>
    <name evidence="3" type="ORF">Mame_02300</name>
</gene>